<evidence type="ECO:0000256" key="4">
    <source>
        <dbReference type="ARBA" id="ARBA00023136"/>
    </source>
</evidence>
<feature type="transmembrane region" description="Helical" evidence="6">
    <location>
        <begin position="283"/>
        <end position="305"/>
    </location>
</feature>
<feature type="transmembrane region" description="Helical" evidence="6">
    <location>
        <begin position="149"/>
        <end position="169"/>
    </location>
</feature>
<dbReference type="PANTHER" id="PTHR47760">
    <property type="entry name" value="G-PROTEIN COUPLED RECEPTOR B0563.6-LIKE PROTEIN-RELATED"/>
    <property type="match status" value="1"/>
</dbReference>
<gene>
    <name evidence="8" type="ORF">CAEBREN_15226</name>
</gene>
<sequence>MEQFCNKINYNDTITEELRSVKEIFTRIQVICCVIGVIGNIFNIQTLQSPTLRTIPFMYIRSLAYFDLIALTMILFHFILVQFSKNILIMFYTTYIEAPIINTFLIAGLYCAFFLTLERYFRTTKLNHVQQNNYLLRESYLVAQTRGRILLMLALSFLIHFPMVFQRTLQLNENGEYMMVNNVELLCKEPQWSVYSYYKLGRECLRFLIVILMTILNFIIGIHLHHHQQHRSRLVRRHSPQTSDSSNGANAAAESESTVSIAPALRREEWNVLRSFSERRLTVLMIVICIIFLLGNIPQIIVMILQNESMENNYKFQLYRHCSNTLEVLNHCLNFYVFCIACAEYTRSFLRNYQCVRTLACKVPGIAAYLASRRSSSVAVNTGLGMVNRDYRSVESIPEKSRNAVFDPTPSSSPPKIAGTNIKGILLNGNNATRPKRSLTIANESAVEIDADSDHEVTSI</sequence>
<dbReference type="InterPro" id="IPR017452">
    <property type="entry name" value="GPCR_Rhodpsn_7TM"/>
</dbReference>
<evidence type="ECO:0000259" key="7">
    <source>
        <dbReference type="PROSITE" id="PS50262"/>
    </source>
</evidence>
<dbReference type="EMBL" id="GL379894">
    <property type="protein sequence ID" value="EGT32170.1"/>
    <property type="molecule type" value="Genomic_DNA"/>
</dbReference>
<protein>
    <recommendedName>
        <fullName evidence="7">G-protein coupled receptors family 1 profile domain-containing protein</fullName>
    </recommendedName>
</protein>
<dbReference type="HOGENOM" id="CLU_575190_0_0_1"/>
<feature type="compositionally biased region" description="Low complexity" evidence="5">
    <location>
        <begin position="245"/>
        <end position="255"/>
    </location>
</feature>
<evidence type="ECO:0000256" key="2">
    <source>
        <dbReference type="ARBA" id="ARBA00022692"/>
    </source>
</evidence>
<dbReference type="PANTHER" id="PTHR47760:SF4">
    <property type="entry name" value="G-PROTEIN COUPLED RECEPTORS FAMILY 1 PROFILE DOMAIN-CONTAINING PROTEIN"/>
    <property type="match status" value="1"/>
</dbReference>
<dbReference type="InParanoid" id="G0NJA3"/>
<name>G0NJA3_CAEBE</name>
<evidence type="ECO:0000313" key="8">
    <source>
        <dbReference type="EMBL" id="EGT32170.1"/>
    </source>
</evidence>
<feature type="transmembrane region" description="Helical" evidence="6">
    <location>
        <begin position="63"/>
        <end position="83"/>
    </location>
</feature>
<keyword evidence="9" id="KW-1185">Reference proteome</keyword>
<dbReference type="Proteomes" id="UP000008068">
    <property type="component" value="Unassembled WGS sequence"/>
</dbReference>
<dbReference type="OMA" id="PFMYIRS"/>
<dbReference type="InterPro" id="IPR053093">
    <property type="entry name" value="GPCR-like"/>
</dbReference>
<feature type="transmembrane region" description="Helical" evidence="6">
    <location>
        <begin position="205"/>
        <end position="224"/>
    </location>
</feature>
<dbReference type="STRING" id="135651.G0NJA3"/>
<feature type="transmembrane region" description="Helical" evidence="6">
    <location>
        <begin position="95"/>
        <end position="117"/>
    </location>
</feature>
<keyword evidence="3 6" id="KW-1133">Transmembrane helix</keyword>
<feature type="region of interest" description="Disordered" evidence="5">
    <location>
        <begin position="233"/>
        <end position="255"/>
    </location>
</feature>
<dbReference type="SUPFAM" id="SSF81321">
    <property type="entry name" value="Family A G protein-coupled receptor-like"/>
    <property type="match status" value="1"/>
</dbReference>
<comment type="subcellular location">
    <subcellularLocation>
        <location evidence="1">Membrane</location>
    </subcellularLocation>
</comment>
<proteinExistence type="predicted"/>
<dbReference type="AlphaFoldDB" id="G0NJA3"/>
<dbReference type="CDD" id="cd14978">
    <property type="entry name" value="7tmA_FMRFamide_R-like"/>
    <property type="match status" value="1"/>
</dbReference>
<feature type="domain" description="G-protein coupled receptors family 1 profile" evidence="7">
    <location>
        <begin position="39"/>
        <end position="338"/>
    </location>
</feature>
<dbReference type="GO" id="GO:0016020">
    <property type="term" value="C:membrane"/>
    <property type="evidence" value="ECO:0007669"/>
    <property type="project" value="UniProtKB-SubCell"/>
</dbReference>
<evidence type="ECO:0000256" key="6">
    <source>
        <dbReference type="SAM" id="Phobius"/>
    </source>
</evidence>
<accession>G0NJA3</accession>
<keyword evidence="4 6" id="KW-0472">Membrane</keyword>
<dbReference type="PROSITE" id="PS50262">
    <property type="entry name" value="G_PROTEIN_RECEP_F1_2"/>
    <property type="match status" value="1"/>
</dbReference>
<evidence type="ECO:0000256" key="1">
    <source>
        <dbReference type="ARBA" id="ARBA00004370"/>
    </source>
</evidence>
<evidence type="ECO:0000256" key="3">
    <source>
        <dbReference type="ARBA" id="ARBA00022989"/>
    </source>
</evidence>
<dbReference type="OrthoDB" id="10033446at2759"/>
<keyword evidence="2 6" id="KW-0812">Transmembrane</keyword>
<evidence type="ECO:0000256" key="5">
    <source>
        <dbReference type="SAM" id="MobiDB-lite"/>
    </source>
</evidence>
<organism evidence="9">
    <name type="scientific">Caenorhabditis brenneri</name>
    <name type="common">Nematode worm</name>
    <dbReference type="NCBI Taxonomy" id="135651"/>
    <lineage>
        <taxon>Eukaryota</taxon>
        <taxon>Metazoa</taxon>
        <taxon>Ecdysozoa</taxon>
        <taxon>Nematoda</taxon>
        <taxon>Chromadorea</taxon>
        <taxon>Rhabditida</taxon>
        <taxon>Rhabditina</taxon>
        <taxon>Rhabditomorpha</taxon>
        <taxon>Rhabditoidea</taxon>
        <taxon>Rhabditidae</taxon>
        <taxon>Peloderinae</taxon>
        <taxon>Caenorhabditis</taxon>
    </lineage>
</organism>
<dbReference type="eggNOG" id="KOG3656">
    <property type="taxonomic scope" value="Eukaryota"/>
</dbReference>
<reference evidence="9" key="1">
    <citation type="submission" date="2011-07" db="EMBL/GenBank/DDBJ databases">
        <authorList>
            <consortium name="Caenorhabditis brenneri Sequencing and Analysis Consortium"/>
            <person name="Wilson R.K."/>
        </authorList>
    </citation>
    <scope>NUCLEOTIDE SEQUENCE [LARGE SCALE GENOMIC DNA]</scope>
    <source>
        <strain evidence="9">PB2801</strain>
    </source>
</reference>
<evidence type="ECO:0000313" key="9">
    <source>
        <dbReference type="Proteomes" id="UP000008068"/>
    </source>
</evidence>
<dbReference type="Gene3D" id="1.20.1070.10">
    <property type="entry name" value="Rhodopsin 7-helix transmembrane proteins"/>
    <property type="match status" value="1"/>
</dbReference>